<keyword evidence="6 8" id="KW-0472">Membrane</keyword>
<reference evidence="10" key="1">
    <citation type="submission" date="2020-12" db="EMBL/GenBank/DDBJ databases">
        <title>Bacterial taxonomy.</title>
        <authorList>
            <person name="Pan X."/>
        </authorList>
    </citation>
    <scope>NUCLEOTIDE SEQUENCE</scope>
    <source>
        <strain evidence="10">B2012</strain>
    </source>
</reference>
<evidence type="ECO:0000256" key="5">
    <source>
        <dbReference type="ARBA" id="ARBA00022989"/>
    </source>
</evidence>
<feature type="transmembrane region" description="Helical" evidence="8">
    <location>
        <begin position="419"/>
        <end position="442"/>
    </location>
</feature>
<keyword evidence="11" id="KW-1185">Reference proteome</keyword>
<dbReference type="PANTHER" id="PTHR23511:SF34">
    <property type="entry name" value="SYNAPTIC VESICLE GLYCOPROTEIN 2"/>
    <property type="match status" value="1"/>
</dbReference>
<organism evidence="10 11">
    <name type="scientific">Acuticoccus mangrovi</name>
    <dbReference type="NCBI Taxonomy" id="2796142"/>
    <lineage>
        <taxon>Bacteria</taxon>
        <taxon>Pseudomonadati</taxon>
        <taxon>Pseudomonadota</taxon>
        <taxon>Alphaproteobacteria</taxon>
        <taxon>Hyphomicrobiales</taxon>
        <taxon>Amorphaceae</taxon>
        <taxon>Acuticoccus</taxon>
    </lineage>
</organism>
<feature type="transmembrane region" description="Helical" evidence="8">
    <location>
        <begin position="45"/>
        <end position="62"/>
    </location>
</feature>
<dbReference type="GO" id="GO:0022857">
    <property type="term" value="F:transmembrane transporter activity"/>
    <property type="evidence" value="ECO:0007669"/>
    <property type="project" value="InterPro"/>
</dbReference>
<feature type="region of interest" description="Disordered" evidence="7">
    <location>
        <begin position="1"/>
        <end position="26"/>
    </location>
</feature>
<dbReference type="GO" id="GO:0016020">
    <property type="term" value="C:membrane"/>
    <property type="evidence" value="ECO:0007669"/>
    <property type="project" value="UniProtKB-SubCell"/>
</dbReference>
<dbReference type="InterPro" id="IPR005828">
    <property type="entry name" value="MFS_sugar_transport-like"/>
</dbReference>
<evidence type="ECO:0000256" key="1">
    <source>
        <dbReference type="ARBA" id="ARBA00004141"/>
    </source>
</evidence>
<feature type="transmembrane region" description="Helical" evidence="8">
    <location>
        <begin position="123"/>
        <end position="148"/>
    </location>
</feature>
<feature type="transmembrane region" description="Helical" evidence="8">
    <location>
        <begin position="194"/>
        <end position="213"/>
    </location>
</feature>
<dbReference type="Gene3D" id="1.20.1250.20">
    <property type="entry name" value="MFS general substrate transporter like domains"/>
    <property type="match status" value="1"/>
</dbReference>
<evidence type="ECO:0000256" key="6">
    <source>
        <dbReference type="ARBA" id="ARBA00023136"/>
    </source>
</evidence>
<keyword evidence="3" id="KW-0813">Transport</keyword>
<evidence type="ECO:0000256" key="8">
    <source>
        <dbReference type="SAM" id="Phobius"/>
    </source>
</evidence>
<dbReference type="PANTHER" id="PTHR23511">
    <property type="entry name" value="SYNAPTIC VESICLE GLYCOPROTEIN 2"/>
    <property type="match status" value="1"/>
</dbReference>
<feature type="transmembrane region" description="Helical" evidence="8">
    <location>
        <begin position="74"/>
        <end position="94"/>
    </location>
</feature>
<evidence type="ECO:0000256" key="2">
    <source>
        <dbReference type="ARBA" id="ARBA00010992"/>
    </source>
</evidence>
<evidence type="ECO:0000256" key="7">
    <source>
        <dbReference type="SAM" id="MobiDB-lite"/>
    </source>
</evidence>
<keyword evidence="5 8" id="KW-1133">Transmembrane helix</keyword>
<feature type="transmembrane region" description="Helical" evidence="8">
    <location>
        <begin position="327"/>
        <end position="346"/>
    </location>
</feature>
<evidence type="ECO:0000256" key="3">
    <source>
        <dbReference type="ARBA" id="ARBA00022448"/>
    </source>
</evidence>
<evidence type="ECO:0000313" key="10">
    <source>
        <dbReference type="EMBL" id="MBJ3777917.1"/>
    </source>
</evidence>
<gene>
    <name evidence="10" type="ORF">JCR33_19605</name>
</gene>
<comment type="subcellular location">
    <subcellularLocation>
        <location evidence="1">Membrane</location>
        <topology evidence="1">Multi-pass membrane protein</topology>
    </subcellularLocation>
</comment>
<dbReference type="InterPro" id="IPR020846">
    <property type="entry name" value="MFS_dom"/>
</dbReference>
<feature type="domain" description="Major facilitator superfamily (MFS) profile" evidence="9">
    <location>
        <begin position="36"/>
        <end position="473"/>
    </location>
</feature>
<keyword evidence="4 8" id="KW-0812">Transmembrane</keyword>
<dbReference type="PROSITE" id="PS50850">
    <property type="entry name" value="MFS"/>
    <property type="match status" value="1"/>
</dbReference>
<evidence type="ECO:0000313" key="11">
    <source>
        <dbReference type="Proteomes" id="UP000609531"/>
    </source>
</evidence>
<comment type="similarity">
    <text evidence="2">Belongs to the major facilitator superfamily. Sugar transporter (TC 2.A.1.1) family.</text>
</comment>
<dbReference type="SUPFAM" id="SSF103473">
    <property type="entry name" value="MFS general substrate transporter"/>
    <property type="match status" value="1"/>
</dbReference>
<dbReference type="Pfam" id="PF00083">
    <property type="entry name" value="Sugar_tr"/>
    <property type="match status" value="1"/>
</dbReference>
<evidence type="ECO:0000256" key="4">
    <source>
        <dbReference type="ARBA" id="ARBA00022692"/>
    </source>
</evidence>
<dbReference type="InterPro" id="IPR036259">
    <property type="entry name" value="MFS_trans_sf"/>
</dbReference>
<protein>
    <submittedName>
        <fullName evidence="10">MFS transporter</fullName>
    </submittedName>
</protein>
<name>A0A934IPY2_9HYPH</name>
<accession>A0A934IPY2</accession>
<feature type="transmembrane region" description="Helical" evidence="8">
    <location>
        <begin position="101"/>
        <end position="117"/>
    </location>
</feature>
<sequence>MASTPRTVQSYLDERPAWADGTPSPGTPITPMQIRIWALASAGKFFEGMVVFMGGIALPLIAQEFAISKLQHGLVTAASLAGILVGASLLGGLADRHGRKRLFVFEMVIFTVFLVLVCFSPDIWWLLACLFGIGIALGCDYPTAHLIISETTSTHLRGRLVLGAFAFQAVGALFGTAVGYLILANVQDIGAWRWMYAVAVIPALAVVAARLTITESPHFLMVNGRLEAARASTLRLLKREPTYPRAIDLAEPQGADGSAETGYGALFSRRNIRATMLASVPWFLQDLGTYGIGIFTPVILASTIGSAQEHATSIAVLVQKDMIAAKGAALIDVLLLVGILAAILFADRVGRIRLQVVGFVGCALGLAIAVLSATTDGATQTALIFVGFMLFNFMTNMGPNAQTYLIAGEVFPTEIRAKGAGFAASFAKIGAVATAFLFPILLTDIGTEVLLGGLVVTSLLGALITYIFRIETAGRSLETIGDEPFTL</sequence>
<comment type="caution">
    <text evidence="10">The sequence shown here is derived from an EMBL/GenBank/DDBJ whole genome shotgun (WGS) entry which is preliminary data.</text>
</comment>
<feature type="transmembrane region" description="Helical" evidence="8">
    <location>
        <begin position="449"/>
        <end position="468"/>
    </location>
</feature>
<dbReference type="RefSeq" id="WP_198883820.1">
    <property type="nucleotide sequence ID" value="NZ_JAEKJA010000021.1"/>
</dbReference>
<dbReference type="AlphaFoldDB" id="A0A934IPY2"/>
<feature type="transmembrane region" description="Helical" evidence="8">
    <location>
        <begin position="381"/>
        <end position="399"/>
    </location>
</feature>
<dbReference type="Proteomes" id="UP000609531">
    <property type="component" value="Unassembled WGS sequence"/>
</dbReference>
<feature type="compositionally biased region" description="Polar residues" evidence="7">
    <location>
        <begin position="1"/>
        <end position="10"/>
    </location>
</feature>
<feature type="transmembrane region" description="Helical" evidence="8">
    <location>
        <begin position="352"/>
        <end position="374"/>
    </location>
</feature>
<proteinExistence type="inferred from homology"/>
<feature type="transmembrane region" description="Helical" evidence="8">
    <location>
        <begin position="160"/>
        <end position="182"/>
    </location>
</feature>
<dbReference type="EMBL" id="JAEKJA010000021">
    <property type="protein sequence ID" value="MBJ3777917.1"/>
    <property type="molecule type" value="Genomic_DNA"/>
</dbReference>
<evidence type="ECO:0000259" key="9">
    <source>
        <dbReference type="PROSITE" id="PS50850"/>
    </source>
</evidence>